<comment type="caution">
    <text evidence="2">The sequence shown here is derived from an EMBL/GenBank/DDBJ whole genome shotgun (WGS) entry which is preliminary data.</text>
</comment>
<dbReference type="AlphaFoldDB" id="A0A9D4JR10"/>
<accession>A0A9D4JR10</accession>
<evidence type="ECO:0000313" key="2">
    <source>
        <dbReference type="EMBL" id="KAH3821166.1"/>
    </source>
</evidence>
<organism evidence="2 3">
    <name type="scientific">Dreissena polymorpha</name>
    <name type="common">Zebra mussel</name>
    <name type="synonym">Mytilus polymorpha</name>
    <dbReference type="NCBI Taxonomy" id="45954"/>
    <lineage>
        <taxon>Eukaryota</taxon>
        <taxon>Metazoa</taxon>
        <taxon>Spiralia</taxon>
        <taxon>Lophotrochozoa</taxon>
        <taxon>Mollusca</taxon>
        <taxon>Bivalvia</taxon>
        <taxon>Autobranchia</taxon>
        <taxon>Heteroconchia</taxon>
        <taxon>Euheterodonta</taxon>
        <taxon>Imparidentia</taxon>
        <taxon>Neoheterodontei</taxon>
        <taxon>Myida</taxon>
        <taxon>Dreissenoidea</taxon>
        <taxon>Dreissenidae</taxon>
        <taxon>Dreissena</taxon>
    </lineage>
</organism>
<dbReference type="EMBL" id="JAIWYP010000005">
    <property type="protein sequence ID" value="KAH3821166.1"/>
    <property type="molecule type" value="Genomic_DNA"/>
</dbReference>
<evidence type="ECO:0000256" key="1">
    <source>
        <dbReference type="SAM" id="MobiDB-lite"/>
    </source>
</evidence>
<reference evidence="2" key="2">
    <citation type="submission" date="2020-11" db="EMBL/GenBank/DDBJ databases">
        <authorList>
            <person name="McCartney M.A."/>
            <person name="Auch B."/>
            <person name="Kono T."/>
            <person name="Mallez S."/>
            <person name="Becker A."/>
            <person name="Gohl D.M."/>
            <person name="Silverstein K.A.T."/>
            <person name="Koren S."/>
            <person name="Bechman K.B."/>
            <person name="Herman A."/>
            <person name="Abrahante J.E."/>
            <person name="Garbe J."/>
        </authorList>
    </citation>
    <scope>NUCLEOTIDE SEQUENCE</scope>
    <source>
        <strain evidence="2">Duluth1</strain>
        <tissue evidence="2">Whole animal</tissue>
    </source>
</reference>
<keyword evidence="3" id="KW-1185">Reference proteome</keyword>
<proteinExistence type="predicted"/>
<dbReference type="Proteomes" id="UP000828390">
    <property type="component" value="Unassembled WGS sequence"/>
</dbReference>
<protein>
    <submittedName>
        <fullName evidence="2">Uncharacterized protein</fullName>
    </submittedName>
</protein>
<reference evidence="2" key="1">
    <citation type="journal article" date="2019" name="bioRxiv">
        <title>The Genome of the Zebra Mussel, Dreissena polymorpha: A Resource for Invasive Species Research.</title>
        <authorList>
            <person name="McCartney M.A."/>
            <person name="Auch B."/>
            <person name="Kono T."/>
            <person name="Mallez S."/>
            <person name="Zhang Y."/>
            <person name="Obille A."/>
            <person name="Becker A."/>
            <person name="Abrahante J.E."/>
            <person name="Garbe J."/>
            <person name="Badalamenti J.P."/>
            <person name="Herman A."/>
            <person name="Mangelson H."/>
            <person name="Liachko I."/>
            <person name="Sullivan S."/>
            <person name="Sone E.D."/>
            <person name="Koren S."/>
            <person name="Silverstein K.A.T."/>
            <person name="Beckman K.B."/>
            <person name="Gohl D.M."/>
        </authorList>
    </citation>
    <scope>NUCLEOTIDE SEQUENCE</scope>
    <source>
        <strain evidence="2">Duluth1</strain>
        <tissue evidence="2">Whole animal</tissue>
    </source>
</reference>
<name>A0A9D4JR10_DREPO</name>
<feature type="region of interest" description="Disordered" evidence="1">
    <location>
        <begin position="1"/>
        <end position="29"/>
    </location>
</feature>
<gene>
    <name evidence="2" type="ORF">DPMN_122926</name>
</gene>
<evidence type="ECO:0000313" key="3">
    <source>
        <dbReference type="Proteomes" id="UP000828390"/>
    </source>
</evidence>
<sequence length="103" mass="11372">MAGAILSDVDQPMAEATWSTSTGEDRRMAGAKWSDLDRRMARATWFTFCPVPCKDRSMAGAIWSYVDRRMAKATWSTSCTVHGGKGTHEQDLHHACGSGRSYV</sequence>